<dbReference type="AlphaFoldDB" id="A0A6P1DTA6"/>
<dbReference type="InterPro" id="IPR029060">
    <property type="entry name" value="PIN-like_dom_sf"/>
</dbReference>
<comment type="caution">
    <text evidence="2">The sequence shown here is derived from an EMBL/GenBank/DDBJ whole genome shotgun (WGS) entry which is preliminary data.</text>
</comment>
<feature type="domain" description="PIN" evidence="1">
    <location>
        <begin position="5"/>
        <end position="127"/>
    </location>
</feature>
<dbReference type="InterPro" id="IPR002716">
    <property type="entry name" value="PIN_dom"/>
</dbReference>
<name>A0A6P1DTA6_9GAMM</name>
<evidence type="ECO:0000313" key="3">
    <source>
        <dbReference type="Proteomes" id="UP000471640"/>
    </source>
</evidence>
<keyword evidence="3" id="KW-1185">Reference proteome</keyword>
<dbReference type="InterPro" id="IPR039018">
    <property type="entry name" value="VapC20-like"/>
</dbReference>
<dbReference type="SUPFAM" id="SSF88723">
    <property type="entry name" value="PIN domain-like"/>
    <property type="match status" value="1"/>
</dbReference>
<proteinExistence type="predicted"/>
<accession>A0A6P1DTA6</accession>
<dbReference type="RefSeq" id="WP_164654449.1">
    <property type="nucleotide sequence ID" value="NZ_JAAIJR010000052.1"/>
</dbReference>
<reference evidence="3" key="1">
    <citation type="journal article" date="2020" name="Microbiol. Resour. Announc.">
        <title>Draft Genome Sequences of Thiorhodococcus mannitoliphagus and Thiorhodococcus minor, Purple Sulfur Photosynthetic Bacteria in the Gammaproteobacterial Family Chromatiaceae.</title>
        <authorList>
            <person name="Aviles F.A."/>
            <person name="Meyer T.E."/>
            <person name="Kyndt J.A."/>
        </authorList>
    </citation>
    <scope>NUCLEOTIDE SEQUENCE [LARGE SCALE GENOMIC DNA]</scope>
    <source>
        <strain evidence="3">DSM 18266</strain>
    </source>
</reference>
<gene>
    <name evidence="2" type="ORF">G3480_13670</name>
</gene>
<organism evidence="2 3">
    <name type="scientific">Thiorhodococcus mannitoliphagus</name>
    <dbReference type="NCBI Taxonomy" id="329406"/>
    <lineage>
        <taxon>Bacteria</taxon>
        <taxon>Pseudomonadati</taxon>
        <taxon>Pseudomonadota</taxon>
        <taxon>Gammaproteobacteria</taxon>
        <taxon>Chromatiales</taxon>
        <taxon>Chromatiaceae</taxon>
        <taxon>Thiorhodococcus</taxon>
    </lineage>
</organism>
<dbReference type="PANTHER" id="PTHR42188:SF1">
    <property type="entry name" value="23S RRNA-SPECIFIC ENDONUCLEASE VAPC20"/>
    <property type="match status" value="1"/>
</dbReference>
<protein>
    <submittedName>
        <fullName evidence="2">Type II toxin-antitoxin system VapC family toxin</fullName>
    </submittedName>
</protein>
<dbReference type="PANTHER" id="PTHR42188">
    <property type="entry name" value="23S RRNA-SPECIFIC ENDONUCLEASE VAPC20"/>
    <property type="match status" value="1"/>
</dbReference>
<dbReference type="Gene3D" id="3.40.50.1010">
    <property type="entry name" value="5'-nuclease"/>
    <property type="match status" value="1"/>
</dbReference>
<evidence type="ECO:0000259" key="1">
    <source>
        <dbReference type="Pfam" id="PF01850"/>
    </source>
</evidence>
<reference evidence="2 3" key="2">
    <citation type="submission" date="2020-02" db="EMBL/GenBank/DDBJ databases">
        <title>Genome sequences of Thiorhodococcus mannitoliphagus and Thiorhodococcus minor, purple sulfur photosynthetic bacteria in the gammaproteobacterial family, Chromatiaceae.</title>
        <authorList>
            <person name="Aviles F.A."/>
            <person name="Meyer T.E."/>
            <person name="Kyndt J.A."/>
        </authorList>
    </citation>
    <scope>NUCLEOTIDE SEQUENCE [LARGE SCALE GENOMIC DNA]</scope>
    <source>
        <strain evidence="2 3">DSM 18266</strain>
    </source>
</reference>
<dbReference type="EMBL" id="JAAIJR010000052">
    <property type="protein sequence ID" value="NEX21348.1"/>
    <property type="molecule type" value="Genomic_DNA"/>
</dbReference>
<dbReference type="GO" id="GO:0004521">
    <property type="term" value="F:RNA endonuclease activity"/>
    <property type="evidence" value="ECO:0007669"/>
    <property type="project" value="InterPro"/>
</dbReference>
<dbReference type="Proteomes" id="UP000471640">
    <property type="component" value="Unassembled WGS sequence"/>
</dbReference>
<sequence>MRRVFADTFYWIALLNPRDQAHDLAVSVSNGLGAVRIVTTEEVLTEFLNFFGSRGTHLRRAAAGLVEQMRSDPMIDVAAQTHAGFLAGCLLYQARPDKGYSLTDCISMNVMRRDGLIEVLTNDEHFTQEGFSCLLRD</sequence>
<dbReference type="GO" id="GO:0016075">
    <property type="term" value="P:rRNA catabolic process"/>
    <property type="evidence" value="ECO:0007669"/>
    <property type="project" value="TreeGrafter"/>
</dbReference>
<dbReference type="Pfam" id="PF01850">
    <property type="entry name" value="PIN"/>
    <property type="match status" value="1"/>
</dbReference>
<evidence type="ECO:0000313" key="2">
    <source>
        <dbReference type="EMBL" id="NEX21348.1"/>
    </source>
</evidence>